<feature type="domain" description="Arabinosyltransferase C-terminal" evidence="14">
    <location>
        <begin position="770"/>
        <end position="890"/>
    </location>
</feature>
<evidence type="ECO:0000256" key="9">
    <source>
        <dbReference type="ARBA" id="ARBA00023136"/>
    </source>
</evidence>
<evidence type="ECO:0000259" key="14">
    <source>
        <dbReference type="Pfam" id="PF14896"/>
    </source>
</evidence>
<evidence type="ECO:0000256" key="2">
    <source>
        <dbReference type="ARBA" id="ARBA00004651"/>
    </source>
</evidence>
<protein>
    <submittedName>
        <fullName evidence="16">Arabinosyltransferase domain-containing protein</fullName>
    </submittedName>
</protein>
<feature type="transmembrane region" description="Helical" evidence="12">
    <location>
        <begin position="245"/>
        <end position="264"/>
    </location>
</feature>
<dbReference type="GO" id="GO:0071555">
    <property type="term" value="P:cell wall organization"/>
    <property type="evidence" value="ECO:0007669"/>
    <property type="project" value="UniProtKB-KW"/>
</dbReference>
<dbReference type="Proteomes" id="UP000823907">
    <property type="component" value="Unassembled WGS sequence"/>
</dbReference>
<dbReference type="GO" id="GO:0005886">
    <property type="term" value="C:plasma membrane"/>
    <property type="evidence" value="ECO:0007669"/>
    <property type="project" value="UniProtKB-SubCell"/>
</dbReference>
<evidence type="ECO:0000256" key="5">
    <source>
        <dbReference type="ARBA" id="ARBA00022676"/>
    </source>
</evidence>
<dbReference type="AlphaFoldDB" id="A0A9D2ZR93"/>
<evidence type="ECO:0000259" key="15">
    <source>
        <dbReference type="Pfam" id="PF17689"/>
    </source>
</evidence>
<feature type="compositionally biased region" description="Basic and acidic residues" evidence="11">
    <location>
        <begin position="842"/>
        <end position="852"/>
    </location>
</feature>
<dbReference type="InterPro" id="IPR040920">
    <property type="entry name" value="Arabino_trans_N"/>
</dbReference>
<feature type="transmembrane region" description="Helical" evidence="12">
    <location>
        <begin position="40"/>
        <end position="61"/>
    </location>
</feature>
<feature type="transmembrane region" description="Helical" evidence="12">
    <location>
        <begin position="592"/>
        <end position="612"/>
    </location>
</feature>
<evidence type="ECO:0000259" key="13">
    <source>
        <dbReference type="Pfam" id="PF04602"/>
    </source>
</evidence>
<dbReference type="Gene3D" id="2.60.120.610">
    <property type="entry name" value="arabinofuranosyltransferase like domain"/>
    <property type="match status" value="1"/>
</dbReference>
<feature type="domain" description="Arabinofuranosyltransferase central" evidence="13">
    <location>
        <begin position="239"/>
        <end position="708"/>
    </location>
</feature>
<accession>A0A9D2ZR93</accession>
<keyword evidence="4" id="KW-1003">Cell membrane</keyword>
<dbReference type="InterPro" id="IPR027451">
    <property type="entry name" value="EmbABC_dom1"/>
</dbReference>
<reference evidence="16" key="2">
    <citation type="submission" date="2021-04" db="EMBL/GenBank/DDBJ databases">
        <authorList>
            <person name="Gilroy R."/>
        </authorList>
    </citation>
    <scope>NUCLEOTIDE SEQUENCE</scope>
    <source>
        <strain evidence="16">5925</strain>
    </source>
</reference>
<comment type="similarity">
    <text evidence="3">Belongs to the emb family.</text>
</comment>
<sequence>MSTVQQQNNKQPDRGPGSAVNPTAPPQAGSAPKSGASSRITTLAIVSGLLGFLLFIATPFLPVNQQQSSFSWPQNGDLRSVTAPLISYSPESLDLSIPLSEIDKLNDGQSNVLSTVPEGSKEETLRGLFVRNTDSGLDVIIRNVVPLSLKEKNLKELSDDALLRITSDAEATRVWVDGTTTDGEELDPAVYSGDIDRDTRPMLTGIYTEFENTPENAKAAADAGLKADVKVDSRFSSAPTLLKNIVMWLGLAIMVVALWALHQIDKLDGRTGSGRLMQKDWWKPRWVDGFVGAVLLIWFFIGANTADDGYLLTMARASHESGYMANYYRWFGVPESPFGWPFYDLLALMVNVSSTSLWMRLPALLASAVTWLVLSREVLPRLGVKVNQRAVAHWTTAVAFLMFFIAFNNGTRPEPIIAVFSLLTWVSFERAIATHRLLPAAIGTLLATLALGAGPTGLMAVAAVLVSLNALIRIAVRRLPWLGAGKGASRGKVIRGMLAQIAPFLAAGTAILVGVFGDQTFSTVREAIAVRSDRGPSLSWYQEYVRYTSLLEQTTDGSFARRFIVLMMIFSLGVVVASILRNGRVPGAAKAPTIRLILVILGTVFFMVFTPTKWTHHFGVYAGIGAALIGLAAVAASQFSASSARNRVLFLGTTLMLFALTLSGTNGWWYISSFGVPWWDKTIQVAGIEASTVMLVIALLTLLWGVLLGYRTDAQRARAQSAGEAADVDNGTDDGAAKEVAERKGKYRVTMVTAAPIGALTMLALVFSIASMGKGFISQWPAYSIGKGNAVSLAGHSCQLAEDVLVETNTNDSLLKVADGSPIGDSLTTDDSTGFLPNRIPAHIDPDGRGEDAVSQNSVETAMKLDGDQPSTGTDLGEETGQASSEGTDGTAGASSNDRNDDAAASGDRSGGAEAADGGQDSGTAGGLLPRPGVNGSHARLPFELDPQRVPVVGSFQEGSQFSASTTTKWYSLPENREDHPLITLSAAGTIGHYDSDNVFQYGQLVKVEYGKSTGKGQDDFEPLGEDLPLDIGTAPQWRNLRIPMEWIPEEADQIRIVAVDTNLTPSEWLALTPPRAPKLEPLNDYVGSEAPALLDWATAFQFPCQRPFDHNVGVAEVPEFRISPDHSARRILTPVMDYAGGGSVGLVQMSTQATELPTYLKDDWLRDWGVLDRLRTFPDATGEKPRPVEVDVEEKTRSGFWYNGPMKYNDE</sequence>
<keyword evidence="10" id="KW-0961">Cell wall biogenesis/degradation</keyword>
<reference evidence="16" key="1">
    <citation type="journal article" date="2021" name="PeerJ">
        <title>Extensive microbial diversity within the chicken gut microbiome revealed by metagenomics and culture.</title>
        <authorList>
            <person name="Gilroy R."/>
            <person name="Ravi A."/>
            <person name="Getino M."/>
            <person name="Pursley I."/>
            <person name="Horton D.L."/>
            <person name="Alikhan N.F."/>
            <person name="Baker D."/>
            <person name="Gharbi K."/>
            <person name="Hall N."/>
            <person name="Watson M."/>
            <person name="Adriaenssens E.M."/>
            <person name="Foster-Nyarko E."/>
            <person name="Jarju S."/>
            <person name="Secka A."/>
            <person name="Antonio M."/>
            <person name="Oren A."/>
            <person name="Chaudhuri R.R."/>
            <person name="La Ragione R."/>
            <person name="Hildebrand F."/>
            <person name="Pallen M.J."/>
        </authorList>
    </citation>
    <scope>NUCLEOTIDE SEQUENCE</scope>
    <source>
        <strain evidence="16">5925</strain>
    </source>
</reference>
<evidence type="ECO:0000256" key="10">
    <source>
        <dbReference type="ARBA" id="ARBA00023316"/>
    </source>
</evidence>
<feature type="transmembrane region" description="Helical" evidence="12">
    <location>
        <begin position="357"/>
        <end position="379"/>
    </location>
</feature>
<dbReference type="Pfam" id="PF17689">
    <property type="entry name" value="Arabino_trans_N"/>
    <property type="match status" value="1"/>
</dbReference>
<evidence type="ECO:0000256" key="8">
    <source>
        <dbReference type="ARBA" id="ARBA00022989"/>
    </source>
</evidence>
<dbReference type="InterPro" id="IPR007680">
    <property type="entry name" value="Arabino_trans_central"/>
</dbReference>
<comment type="function">
    <text evidence="1">Arabinosyl transferase responsible for the polymerization of arabinose into the arabinan of arabinogalactan.</text>
</comment>
<dbReference type="InterPro" id="IPR042486">
    <property type="entry name" value="Arabino_trans_C_2"/>
</dbReference>
<dbReference type="Pfam" id="PF14896">
    <property type="entry name" value="Arabino_trans_C"/>
    <property type="match status" value="2"/>
</dbReference>
<feature type="compositionally biased region" description="Low complexity" evidence="11">
    <location>
        <begin position="892"/>
        <end position="919"/>
    </location>
</feature>
<keyword evidence="9 12" id="KW-0472">Membrane</keyword>
<evidence type="ECO:0000256" key="11">
    <source>
        <dbReference type="SAM" id="MobiDB-lite"/>
    </source>
</evidence>
<dbReference type="EMBL" id="DWUR01000079">
    <property type="protein sequence ID" value="HJD49416.1"/>
    <property type="molecule type" value="Genomic_DNA"/>
</dbReference>
<dbReference type="Pfam" id="PF04602">
    <property type="entry name" value="Arabinose_trans"/>
    <property type="match status" value="1"/>
</dbReference>
<organism evidence="16 17">
    <name type="scientific">Candidatus Corynebacterium intestinavium</name>
    <dbReference type="NCBI Taxonomy" id="2838531"/>
    <lineage>
        <taxon>Bacteria</taxon>
        <taxon>Bacillati</taxon>
        <taxon>Actinomycetota</taxon>
        <taxon>Actinomycetes</taxon>
        <taxon>Mycobacteriales</taxon>
        <taxon>Corynebacteriaceae</taxon>
        <taxon>Corynebacterium</taxon>
    </lineage>
</organism>
<keyword evidence="8 12" id="KW-1133">Transmembrane helix</keyword>
<evidence type="ECO:0000256" key="6">
    <source>
        <dbReference type="ARBA" id="ARBA00022679"/>
    </source>
</evidence>
<evidence type="ECO:0000256" key="3">
    <source>
        <dbReference type="ARBA" id="ARBA00008195"/>
    </source>
</evidence>
<dbReference type="Gene3D" id="2.60.120.940">
    <property type="entry name" value="EmbC, C-terminal domain, subdomain 2"/>
    <property type="match status" value="1"/>
</dbReference>
<proteinExistence type="inferred from homology"/>
<evidence type="ECO:0000256" key="12">
    <source>
        <dbReference type="SAM" id="Phobius"/>
    </source>
</evidence>
<evidence type="ECO:0000256" key="1">
    <source>
        <dbReference type="ARBA" id="ARBA00003001"/>
    </source>
</evidence>
<evidence type="ECO:0000256" key="7">
    <source>
        <dbReference type="ARBA" id="ARBA00022692"/>
    </source>
</evidence>
<feature type="transmembrane region" description="Helical" evidence="12">
    <location>
        <begin position="749"/>
        <end position="770"/>
    </location>
</feature>
<keyword evidence="5" id="KW-0328">Glycosyltransferase</keyword>
<evidence type="ECO:0000313" key="16">
    <source>
        <dbReference type="EMBL" id="HJD49416.1"/>
    </source>
</evidence>
<gene>
    <name evidence="16" type="ORF">H9907_04860</name>
</gene>
<feature type="domain" description="Arabinosyltransferase C-terminal" evidence="14">
    <location>
        <begin position="900"/>
        <end position="1208"/>
    </location>
</feature>
<feature type="transmembrane region" description="Helical" evidence="12">
    <location>
        <begin position="459"/>
        <end position="476"/>
    </location>
</feature>
<dbReference type="InterPro" id="IPR032731">
    <property type="entry name" value="Arabino_trans_C"/>
</dbReference>
<feature type="transmembrane region" description="Helical" evidence="12">
    <location>
        <begin position="618"/>
        <end position="636"/>
    </location>
</feature>
<feature type="transmembrane region" description="Helical" evidence="12">
    <location>
        <begin position="691"/>
        <end position="710"/>
    </location>
</feature>
<dbReference type="Gene3D" id="3.40.190.160">
    <property type="match status" value="1"/>
</dbReference>
<feature type="transmembrane region" description="Helical" evidence="12">
    <location>
        <begin position="497"/>
        <end position="516"/>
    </location>
</feature>
<comment type="caution">
    <text evidence="16">The sequence shown here is derived from an EMBL/GenBank/DDBJ whole genome shotgun (WGS) entry which is preliminary data.</text>
</comment>
<dbReference type="GO" id="GO:0071766">
    <property type="term" value="P:Actinobacterium-type cell wall biogenesis"/>
    <property type="evidence" value="ECO:0007669"/>
    <property type="project" value="InterPro"/>
</dbReference>
<feature type="transmembrane region" description="Helical" evidence="12">
    <location>
        <begin position="559"/>
        <end position="580"/>
    </location>
</feature>
<keyword evidence="7 12" id="KW-0812">Transmembrane</keyword>
<feature type="domain" description="Arabinosyltransferas concanavalin like" evidence="15">
    <location>
        <begin position="64"/>
        <end position="234"/>
    </location>
</feature>
<feature type="transmembrane region" description="Helical" evidence="12">
    <location>
        <begin position="391"/>
        <end position="409"/>
    </location>
</feature>
<evidence type="ECO:0000313" key="17">
    <source>
        <dbReference type="Proteomes" id="UP000823907"/>
    </source>
</evidence>
<evidence type="ECO:0000256" key="4">
    <source>
        <dbReference type="ARBA" id="ARBA00022475"/>
    </source>
</evidence>
<feature type="region of interest" description="Disordered" evidence="11">
    <location>
        <begin position="817"/>
        <end position="941"/>
    </location>
</feature>
<dbReference type="GO" id="GO:0052636">
    <property type="term" value="F:arabinosyltransferase activity"/>
    <property type="evidence" value="ECO:0007669"/>
    <property type="project" value="InterPro"/>
</dbReference>
<feature type="compositionally biased region" description="Polar residues" evidence="11">
    <location>
        <begin position="1"/>
        <end position="10"/>
    </location>
</feature>
<feature type="transmembrane region" description="Helical" evidence="12">
    <location>
        <begin position="285"/>
        <end position="303"/>
    </location>
</feature>
<comment type="subcellular location">
    <subcellularLocation>
        <location evidence="2">Cell membrane</location>
        <topology evidence="2">Multi-pass membrane protein</topology>
    </subcellularLocation>
</comment>
<feature type="transmembrane region" description="Helical" evidence="12">
    <location>
        <begin position="648"/>
        <end position="671"/>
    </location>
</feature>
<keyword evidence="6" id="KW-0808">Transferase</keyword>
<name>A0A9D2ZR93_9CORY</name>
<feature type="region of interest" description="Disordered" evidence="11">
    <location>
        <begin position="1"/>
        <end position="36"/>
    </location>
</feature>
<feature type="transmembrane region" description="Helical" evidence="12">
    <location>
        <begin position="415"/>
        <end position="432"/>
    </location>
</feature>